<dbReference type="AlphaFoldDB" id="A0A0B4X6L1"/>
<evidence type="ECO:0000313" key="1">
    <source>
        <dbReference type="EMBL" id="AJD42147.1"/>
    </source>
</evidence>
<dbReference type="KEGG" id="rga:RGR602_CH02829"/>
<name>A0A0B4X6L1_9HYPH</name>
<keyword evidence="2" id="KW-1185">Reference proteome</keyword>
<dbReference type="HOGENOM" id="CLU_1936374_0_0_5"/>
<accession>A0A0B4X6L1</accession>
<gene>
    <name evidence="1" type="ORF">RGR602_CH02829</name>
</gene>
<reference evidence="1 2" key="1">
    <citation type="submission" date="2013-11" db="EMBL/GenBank/DDBJ databases">
        <title>Complete genome sequence of Rhizobium gallicum bv. gallicum R602.</title>
        <authorList>
            <person name="Bustos P."/>
            <person name="Santamaria R.I."/>
            <person name="Lozano L."/>
            <person name="Acosta J.L."/>
            <person name="Ormeno-Orrillo E."/>
            <person name="Rogel M.A."/>
            <person name="Romero D."/>
            <person name="Cevallos M.A."/>
            <person name="Martinez-Romero E."/>
            <person name="Gonzalez V."/>
        </authorList>
    </citation>
    <scope>NUCLEOTIDE SEQUENCE [LARGE SCALE GENOMIC DNA]</scope>
    <source>
        <strain evidence="1 2">R602</strain>
    </source>
</reference>
<dbReference type="Proteomes" id="UP000031368">
    <property type="component" value="Chromosome"/>
</dbReference>
<evidence type="ECO:0000313" key="2">
    <source>
        <dbReference type="Proteomes" id="UP000031368"/>
    </source>
</evidence>
<dbReference type="EMBL" id="CP006877">
    <property type="protein sequence ID" value="AJD42147.1"/>
    <property type="molecule type" value="Genomic_DNA"/>
</dbReference>
<sequence>MPVRISRQIANLRFGRAERSEERMSYRPVRKDAATGCAPFSKGCNVCVLDRDNGEDFLATSIELGVGVVSADICGGRKIFDSWEIIDIVSVDTMDRSSGGTSAAHPSDGAFSNRHVEAKRFSSFSLGGMR</sequence>
<organism evidence="1 2">
    <name type="scientific">Rhizobium gallicum bv. gallicum R602sp</name>
    <dbReference type="NCBI Taxonomy" id="1041138"/>
    <lineage>
        <taxon>Bacteria</taxon>
        <taxon>Pseudomonadati</taxon>
        <taxon>Pseudomonadota</taxon>
        <taxon>Alphaproteobacteria</taxon>
        <taxon>Hyphomicrobiales</taxon>
        <taxon>Rhizobiaceae</taxon>
        <taxon>Rhizobium/Agrobacterium group</taxon>
        <taxon>Rhizobium</taxon>
    </lineage>
</organism>
<proteinExistence type="predicted"/>
<protein>
    <submittedName>
        <fullName evidence="1">Uncharacterized protein</fullName>
    </submittedName>
</protein>